<dbReference type="PROSITE" id="PS51257">
    <property type="entry name" value="PROKAR_LIPOPROTEIN"/>
    <property type="match status" value="1"/>
</dbReference>
<comment type="caution">
    <text evidence="2">The sequence shown here is derived from an EMBL/GenBank/DDBJ whole genome shotgun (WGS) entry which is preliminary data.</text>
</comment>
<sequence>MRTMKVLSFFALSGLLFLSCGEKQKEVTEEPVAQVTEMEVQEQKAPNIVEVAAGNENFSTLVAAVKAAGLVETLSSDGPFTVFAPTNEAFAKLPAGTVESLLLPENNATLSKILTYHVVSGKFEAAAVIEAINSNKGKFTVTTVQGDNIVLSLKDGNVILTDAQGGTATVVMADVAASNGVIHALDAVVMPK</sequence>
<dbReference type="AlphaFoldDB" id="A0A5C6YLJ6"/>
<dbReference type="Proteomes" id="UP000321945">
    <property type="component" value="Unassembled WGS sequence"/>
</dbReference>
<dbReference type="InterPro" id="IPR036378">
    <property type="entry name" value="FAS1_dom_sf"/>
</dbReference>
<gene>
    <name evidence="2" type="ORF">ESV24_12185</name>
</gene>
<dbReference type="PANTHER" id="PTHR10900">
    <property type="entry name" value="PERIOSTIN-RELATED"/>
    <property type="match status" value="1"/>
</dbReference>
<protein>
    <submittedName>
        <fullName evidence="2">Fasciclin domain-containing protein</fullName>
    </submittedName>
</protein>
<dbReference type="Gene3D" id="2.30.180.10">
    <property type="entry name" value="FAS1 domain"/>
    <property type="match status" value="1"/>
</dbReference>
<dbReference type="Pfam" id="PF02469">
    <property type="entry name" value="Fasciclin"/>
    <property type="match status" value="1"/>
</dbReference>
<organism evidence="2 3">
    <name type="scientific">Aequorivita lipolytica</name>
    <dbReference type="NCBI Taxonomy" id="153267"/>
    <lineage>
        <taxon>Bacteria</taxon>
        <taxon>Pseudomonadati</taxon>
        <taxon>Bacteroidota</taxon>
        <taxon>Flavobacteriia</taxon>
        <taxon>Flavobacteriales</taxon>
        <taxon>Flavobacteriaceae</taxon>
        <taxon>Aequorivita</taxon>
    </lineage>
</organism>
<proteinExistence type="predicted"/>
<dbReference type="OrthoDB" id="9800666at2"/>
<evidence type="ECO:0000313" key="3">
    <source>
        <dbReference type="Proteomes" id="UP000321945"/>
    </source>
</evidence>
<dbReference type="FunFam" id="2.30.180.10:FF:000019">
    <property type="entry name" value="Cell surface lipoprotein"/>
    <property type="match status" value="1"/>
</dbReference>
<accession>A0A5C6YLJ6</accession>
<keyword evidence="3" id="KW-1185">Reference proteome</keyword>
<feature type="domain" description="FAS1" evidence="1">
    <location>
        <begin position="45"/>
        <end position="189"/>
    </location>
</feature>
<dbReference type="SUPFAM" id="SSF82153">
    <property type="entry name" value="FAS1 domain"/>
    <property type="match status" value="1"/>
</dbReference>
<dbReference type="PANTHER" id="PTHR10900:SF77">
    <property type="entry name" value="FI19380P1"/>
    <property type="match status" value="1"/>
</dbReference>
<reference evidence="2 3" key="1">
    <citation type="submission" date="2019-08" db="EMBL/GenBank/DDBJ databases">
        <title>Genome of Aequorivita lipolytica Y10-2 (type strain).</title>
        <authorList>
            <person name="Bowman J.P."/>
        </authorList>
    </citation>
    <scope>NUCLEOTIDE SEQUENCE [LARGE SCALE GENOMIC DNA]</scope>
    <source>
        <strain evidence="2 3">Y10-2</strain>
    </source>
</reference>
<dbReference type="SMART" id="SM00554">
    <property type="entry name" value="FAS1"/>
    <property type="match status" value="1"/>
</dbReference>
<dbReference type="InterPro" id="IPR000782">
    <property type="entry name" value="FAS1_domain"/>
</dbReference>
<dbReference type="PROSITE" id="PS50213">
    <property type="entry name" value="FAS1"/>
    <property type="match status" value="1"/>
</dbReference>
<dbReference type="InterPro" id="IPR050904">
    <property type="entry name" value="Adhesion/Biosynth-related"/>
</dbReference>
<dbReference type="GO" id="GO:0005615">
    <property type="term" value="C:extracellular space"/>
    <property type="evidence" value="ECO:0007669"/>
    <property type="project" value="TreeGrafter"/>
</dbReference>
<dbReference type="EMBL" id="VORU01000011">
    <property type="protein sequence ID" value="TXD68431.1"/>
    <property type="molecule type" value="Genomic_DNA"/>
</dbReference>
<name>A0A5C6YLJ6_9FLAO</name>
<evidence type="ECO:0000313" key="2">
    <source>
        <dbReference type="EMBL" id="TXD68431.1"/>
    </source>
</evidence>
<dbReference type="RefSeq" id="WP_111816010.1">
    <property type="nucleotide sequence ID" value="NZ_CBCRZQ010000005.1"/>
</dbReference>
<evidence type="ECO:0000259" key="1">
    <source>
        <dbReference type="PROSITE" id="PS50213"/>
    </source>
</evidence>